<dbReference type="PANTHER" id="PTHR11984:SF26">
    <property type="entry name" value="GAP JUNCTION BETA-7 PROTEIN"/>
    <property type="match status" value="1"/>
</dbReference>
<evidence type="ECO:0000256" key="5">
    <source>
        <dbReference type="ARBA" id="ARBA00022868"/>
    </source>
</evidence>
<keyword evidence="4 9" id="KW-0812">Transmembrane</keyword>
<dbReference type="GO" id="GO:0007267">
    <property type="term" value="P:cell-cell signaling"/>
    <property type="evidence" value="ECO:0007669"/>
    <property type="project" value="TreeGrafter"/>
</dbReference>
<dbReference type="GeneID" id="110128369"/>
<dbReference type="Gene3D" id="1.20.1440.80">
    <property type="entry name" value="Gap junction channel protein cysteine-rich domain"/>
    <property type="match status" value="1"/>
</dbReference>
<keyword evidence="14" id="KW-1185">Reference proteome</keyword>
<evidence type="ECO:0000256" key="3">
    <source>
        <dbReference type="ARBA" id="ARBA00022475"/>
    </source>
</evidence>
<reference evidence="14" key="1">
    <citation type="journal article" date="2022" name="J. Hered.">
        <title>A De Novo Chromosome-Level Genome Assembly of the White-Tailed Deer, Odocoileus Virginianus.</title>
        <authorList>
            <person name="London E.W."/>
            <person name="Roca A.L."/>
            <person name="Novakofski J.E."/>
            <person name="Mateus-Pinilla N.E."/>
        </authorList>
    </citation>
    <scope>NUCLEOTIDE SEQUENCE [LARGE SCALE GENOMIC DNA]</scope>
</reference>
<dbReference type="GO" id="GO:0005922">
    <property type="term" value="C:connexin complex"/>
    <property type="evidence" value="ECO:0007669"/>
    <property type="project" value="InterPro"/>
</dbReference>
<dbReference type="InterPro" id="IPR038359">
    <property type="entry name" value="Connexin_N_sf"/>
</dbReference>
<keyword evidence="6" id="KW-0965">Cell junction</keyword>
<dbReference type="RefSeq" id="XP_020734780.2">
    <property type="nucleotide sequence ID" value="XM_020879121.2"/>
</dbReference>
<dbReference type="PRINTS" id="PR00206">
    <property type="entry name" value="CONNEXIN"/>
</dbReference>
<dbReference type="InterPro" id="IPR000500">
    <property type="entry name" value="Connexin"/>
</dbReference>
<feature type="transmembrane region" description="Helical" evidence="11">
    <location>
        <begin position="21"/>
        <end position="39"/>
    </location>
</feature>
<feature type="region of interest" description="Disordered" evidence="10">
    <location>
        <begin position="245"/>
        <end position="289"/>
    </location>
</feature>
<dbReference type="PROSITE" id="PS00408">
    <property type="entry name" value="CONNEXINS_2"/>
    <property type="match status" value="1"/>
</dbReference>
<name>A0A6J0WEJ6_ODOVR</name>
<evidence type="ECO:0000259" key="12">
    <source>
        <dbReference type="SMART" id="SM00037"/>
    </source>
</evidence>
<feature type="compositionally biased region" description="Basic and acidic residues" evidence="10">
    <location>
        <begin position="251"/>
        <end position="263"/>
    </location>
</feature>
<dbReference type="AlphaFoldDB" id="A0A6J0WEJ6"/>
<comment type="subunit">
    <text evidence="9">A connexon is composed of a hexamer of connexins.</text>
</comment>
<sequence>MSWMVLRDLLGGVNASSTGIGRIWLAVLFVFRLLVYKVAAEHVWKEEQREFECNVRQPGCANVCFDYFFPISQVRLWALQLIMVSAPSLLVVLHAAYRAGREKHRRKLRVSPGTVGGGLWRIHRISLVVKTGFEIGFLALFYKLYGGFRVPRLLKCDLKPCPGTVDCFVSRPTEKTVFTLLLAAASCLCVVLNVTELSFLVLKCLITCCLQTHSARLQPSARERHRLRGPGPAPEALLRLAAGTARGGETALRRDAKRSRGEARVSVPQDLGVLGKQGVSTRMPPGRNS</sequence>
<comment type="function">
    <text evidence="9">One gap junction consists of a cluster of closely packed pairs of transmembrane channels, the connexons, through which materials of low MW diffuse from one cell to a neighboring cell.</text>
</comment>
<dbReference type="InParanoid" id="A0A6J0WEJ6"/>
<evidence type="ECO:0000256" key="1">
    <source>
        <dbReference type="ARBA" id="ARBA00004610"/>
    </source>
</evidence>
<keyword evidence="8 11" id="KW-0472">Membrane</keyword>
<reference evidence="15" key="2">
    <citation type="submission" date="2025-08" db="UniProtKB">
        <authorList>
            <consortium name="RefSeq"/>
        </authorList>
    </citation>
    <scope>IDENTIFICATION</scope>
    <source>
        <tissue evidence="15">Tongue muscle</tissue>
    </source>
</reference>
<comment type="similarity">
    <text evidence="9">Belongs to the connexin family.</text>
</comment>
<dbReference type="Pfam" id="PF00029">
    <property type="entry name" value="Connexin"/>
    <property type="match status" value="2"/>
</dbReference>
<proteinExistence type="inferred from homology"/>
<feature type="domain" description="Connexin cysteine-rich" evidence="13">
    <location>
        <begin position="133"/>
        <end position="200"/>
    </location>
</feature>
<protein>
    <recommendedName>
        <fullName evidence="9">Gap junction protein</fullName>
    </recommendedName>
</protein>
<dbReference type="GO" id="GO:0005243">
    <property type="term" value="F:gap junction channel activity"/>
    <property type="evidence" value="ECO:0007669"/>
    <property type="project" value="TreeGrafter"/>
</dbReference>
<evidence type="ECO:0000313" key="14">
    <source>
        <dbReference type="Proteomes" id="UP001652640"/>
    </source>
</evidence>
<evidence type="ECO:0000259" key="13">
    <source>
        <dbReference type="SMART" id="SM01089"/>
    </source>
</evidence>
<evidence type="ECO:0000256" key="7">
    <source>
        <dbReference type="ARBA" id="ARBA00022989"/>
    </source>
</evidence>
<evidence type="ECO:0000256" key="10">
    <source>
        <dbReference type="SAM" id="MobiDB-lite"/>
    </source>
</evidence>
<evidence type="ECO:0000256" key="6">
    <source>
        <dbReference type="ARBA" id="ARBA00022949"/>
    </source>
</evidence>
<feature type="domain" description="Connexin N-terminal" evidence="12">
    <location>
        <begin position="42"/>
        <end position="75"/>
    </location>
</feature>
<evidence type="ECO:0000256" key="11">
    <source>
        <dbReference type="SAM" id="Phobius"/>
    </source>
</evidence>
<evidence type="ECO:0000313" key="15">
    <source>
        <dbReference type="RefSeq" id="XP_020734780.2"/>
    </source>
</evidence>
<organism evidence="14 15">
    <name type="scientific">Odocoileus virginianus</name>
    <name type="common">White-tailed deer</name>
    <dbReference type="NCBI Taxonomy" id="9874"/>
    <lineage>
        <taxon>Eukaryota</taxon>
        <taxon>Metazoa</taxon>
        <taxon>Chordata</taxon>
        <taxon>Craniata</taxon>
        <taxon>Vertebrata</taxon>
        <taxon>Euteleostomi</taxon>
        <taxon>Mammalia</taxon>
        <taxon>Eutheria</taxon>
        <taxon>Laurasiatheria</taxon>
        <taxon>Artiodactyla</taxon>
        <taxon>Ruminantia</taxon>
        <taxon>Pecora</taxon>
        <taxon>Cervidae</taxon>
        <taxon>Odocoileinae</taxon>
        <taxon>Odocoileus</taxon>
    </lineage>
</organism>
<dbReference type="KEGG" id="ovr:110128369"/>
<dbReference type="InterPro" id="IPR013092">
    <property type="entry name" value="Connexin_N"/>
</dbReference>
<evidence type="ECO:0000256" key="2">
    <source>
        <dbReference type="ARBA" id="ARBA00004651"/>
    </source>
</evidence>
<evidence type="ECO:0000256" key="4">
    <source>
        <dbReference type="ARBA" id="ARBA00022692"/>
    </source>
</evidence>
<dbReference type="InterPro" id="IPR019570">
    <property type="entry name" value="Connexin_CCC"/>
</dbReference>
<feature type="transmembrane region" description="Helical" evidence="11">
    <location>
        <begin position="77"/>
        <end position="97"/>
    </location>
</feature>
<keyword evidence="5 9" id="KW-0303">Gap junction</keyword>
<gene>
    <name evidence="15" type="primary">GJB7</name>
</gene>
<keyword evidence="7 11" id="KW-1133">Transmembrane helix</keyword>
<dbReference type="SMART" id="SM01089">
    <property type="entry name" value="Connexin_CCC"/>
    <property type="match status" value="1"/>
</dbReference>
<accession>A0A6J0WEJ6</accession>
<evidence type="ECO:0000256" key="9">
    <source>
        <dbReference type="RuleBase" id="RU000630"/>
    </source>
</evidence>
<dbReference type="OrthoDB" id="9929252at2759"/>
<comment type="subcellular location">
    <subcellularLocation>
        <location evidence="1">Cell junction</location>
        <location evidence="1">Gap junction</location>
    </subcellularLocation>
    <subcellularLocation>
        <location evidence="2 9">Cell membrane</location>
        <topology evidence="2 9">Multi-pass membrane protein</topology>
    </subcellularLocation>
</comment>
<evidence type="ECO:0000256" key="8">
    <source>
        <dbReference type="ARBA" id="ARBA00023136"/>
    </source>
</evidence>
<feature type="transmembrane region" description="Helical" evidence="11">
    <location>
        <begin position="180"/>
        <end position="202"/>
    </location>
</feature>
<dbReference type="Proteomes" id="UP001652640">
    <property type="component" value="Chromosome 19"/>
</dbReference>
<dbReference type="PANTHER" id="PTHR11984">
    <property type="entry name" value="CONNEXIN"/>
    <property type="match status" value="1"/>
</dbReference>
<keyword evidence="3" id="KW-1003">Cell membrane</keyword>
<dbReference type="SMART" id="SM00037">
    <property type="entry name" value="CNX"/>
    <property type="match status" value="1"/>
</dbReference>
<dbReference type="InterPro" id="IPR017990">
    <property type="entry name" value="Connexin_CS"/>
</dbReference>